<protein>
    <submittedName>
        <fullName evidence="1">Uncharacterized protein</fullName>
    </submittedName>
</protein>
<dbReference type="EMBL" id="JBFAIH010000023">
    <property type="protein sequence ID" value="MEV0366947.1"/>
    <property type="molecule type" value="Genomic_DNA"/>
</dbReference>
<evidence type="ECO:0000313" key="1">
    <source>
        <dbReference type="EMBL" id="MEV0366947.1"/>
    </source>
</evidence>
<comment type="caution">
    <text evidence="1">The sequence shown here is derived from an EMBL/GenBank/DDBJ whole genome shotgun (WGS) entry which is preliminary data.</text>
</comment>
<proteinExistence type="predicted"/>
<organism evidence="1 2">
    <name type="scientific">Nocardia fusca</name>
    <dbReference type="NCBI Taxonomy" id="941183"/>
    <lineage>
        <taxon>Bacteria</taxon>
        <taxon>Bacillati</taxon>
        <taxon>Actinomycetota</taxon>
        <taxon>Actinomycetes</taxon>
        <taxon>Mycobacteriales</taxon>
        <taxon>Nocardiaceae</taxon>
        <taxon>Nocardia</taxon>
    </lineage>
</organism>
<gene>
    <name evidence="1" type="ORF">AB0H72_30060</name>
</gene>
<accession>A0ABV3FGZ6</accession>
<sequence length="126" mass="13220">MDPISVGLLFGLIAQSAAGEIGKSAWRGLTQLTHRAFGDESRATQALEQARENEAGVADLAEHLADNAANDPSFAELLRAWVTHTQQAATDDAVVNTIGGQAQIHGHAVQARDVGSIRLGGQDVPK</sequence>
<dbReference type="RefSeq" id="WP_357985763.1">
    <property type="nucleotide sequence ID" value="NZ_JBFAIH010000023.1"/>
</dbReference>
<reference evidence="1 2" key="1">
    <citation type="submission" date="2024-06" db="EMBL/GenBank/DDBJ databases">
        <title>The Natural Products Discovery Center: Release of the First 8490 Sequenced Strains for Exploring Actinobacteria Biosynthetic Diversity.</title>
        <authorList>
            <person name="Kalkreuter E."/>
            <person name="Kautsar S.A."/>
            <person name="Yang D."/>
            <person name="Bader C.D."/>
            <person name="Teijaro C.N."/>
            <person name="Fluegel L."/>
            <person name="Davis C.M."/>
            <person name="Simpson J.R."/>
            <person name="Lauterbach L."/>
            <person name="Steele A.D."/>
            <person name="Gui C."/>
            <person name="Meng S."/>
            <person name="Li G."/>
            <person name="Viehrig K."/>
            <person name="Ye F."/>
            <person name="Su P."/>
            <person name="Kiefer A.F."/>
            <person name="Nichols A."/>
            <person name="Cepeda A.J."/>
            <person name="Yan W."/>
            <person name="Fan B."/>
            <person name="Jiang Y."/>
            <person name="Adhikari A."/>
            <person name="Zheng C.-J."/>
            <person name="Schuster L."/>
            <person name="Cowan T.M."/>
            <person name="Smanski M.J."/>
            <person name="Chevrette M.G."/>
            <person name="De Carvalho L.P.S."/>
            <person name="Shen B."/>
        </authorList>
    </citation>
    <scope>NUCLEOTIDE SEQUENCE [LARGE SCALE GENOMIC DNA]</scope>
    <source>
        <strain evidence="1 2">NPDC050671</strain>
    </source>
</reference>
<keyword evidence="2" id="KW-1185">Reference proteome</keyword>
<name>A0ABV3FGZ6_9NOCA</name>
<dbReference type="Proteomes" id="UP001551658">
    <property type="component" value="Unassembled WGS sequence"/>
</dbReference>
<evidence type="ECO:0000313" key="2">
    <source>
        <dbReference type="Proteomes" id="UP001551658"/>
    </source>
</evidence>